<keyword evidence="2" id="KW-1185">Reference proteome</keyword>
<organism evidence="1 2">
    <name type="scientific">Dendrolimus kikuchii</name>
    <dbReference type="NCBI Taxonomy" id="765133"/>
    <lineage>
        <taxon>Eukaryota</taxon>
        <taxon>Metazoa</taxon>
        <taxon>Ecdysozoa</taxon>
        <taxon>Arthropoda</taxon>
        <taxon>Hexapoda</taxon>
        <taxon>Insecta</taxon>
        <taxon>Pterygota</taxon>
        <taxon>Neoptera</taxon>
        <taxon>Endopterygota</taxon>
        <taxon>Lepidoptera</taxon>
        <taxon>Glossata</taxon>
        <taxon>Ditrysia</taxon>
        <taxon>Bombycoidea</taxon>
        <taxon>Lasiocampidae</taxon>
        <taxon>Dendrolimus</taxon>
    </lineage>
</organism>
<proteinExistence type="predicted"/>
<reference evidence="1 2" key="1">
    <citation type="journal article" date="2021" name="Front. Genet.">
        <title>Chromosome-Level Genome Assembly Reveals Significant Gene Expansion in the Toll and IMD Signaling Pathways of Dendrolimus kikuchii.</title>
        <authorList>
            <person name="Zhou J."/>
            <person name="Wu P."/>
            <person name="Xiong Z."/>
            <person name="Liu N."/>
            <person name="Zhao N."/>
            <person name="Ji M."/>
            <person name="Qiu Y."/>
            <person name="Yang B."/>
        </authorList>
    </citation>
    <scope>NUCLEOTIDE SEQUENCE [LARGE SCALE GENOMIC DNA]</scope>
    <source>
        <strain evidence="1">Ann1</strain>
    </source>
</reference>
<protein>
    <submittedName>
        <fullName evidence="1">Uncharacterized protein</fullName>
    </submittedName>
</protein>
<dbReference type="Proteomes" id="UP000824533">
    <property type="component" value="Linkage Group LG13"/>
</dbReference>
<evidence type="ECO:0000313" key="2">
    <source>
        <dbReference type="Proteomes" id="UP000824533"/>
    </source>
</evidence>
<evidence type="ECO:0000313" key="1">
    <source>
        <dbReference type="EMBL" id="KAJ0176771.1"/>
    </source>
</evidence>
<name>A0ACC1CYV2_9NEOP</name>
<sequence length="312" mass="36978">MKIRMKTRERGDNWTSRDKELIIELMKDSAKIVDNKSIDAKSVMQKTSEWLKIQKKFCDLSGTTRSIHQLKGAWRRIRYAKTIDSQNKIVLKVTEGDKKSPSPSQENRQITDSCSTDFITVKGEHDNDSIFQTMDIQENDAIIIDHNIFDNNTNTKRNSKLNKKIIEQDETNINMKEKCMKCCEDEQALKIKYWQKELSHQELKHKLELEILTLEKRKKDIQENDAIIIDHNIFDNNTNTKRNSKLKKKIIEQDETNINMKEKCMKCCEDEQALKIKYWQKELSHQELKHKLELEILTLEKRKKVLEILKLE</sequence>
<accession>A0ACC1CYV2</accession>
<gene>
    <name evidence="1" type="ORF">K1T71_007950</name>
</gene>
<dbReference type="EMBL" id="CM034399">
    <property type="protein sequence ID" value="KAJ0176771.1"/>
    <property type="molecule type" value="Genomic_DNA"/>
</dbReference>
<comment type="caution">
    <text evidence="1">The sequence shown here is derived from an EMBL/GenBank/DDBJ whole genome shotgun (WGS) entry which is preliminary data.</text>
</comment>